<keyword evidence="4 7" id="KW-0378">Hydrolase</keyword>
<dbReference type="InterPro" id="IPR034197">
    <property type="entry name" value="Peptidases_S8_3"/>
</dbReference>
<dbReference type="AlphaFoldDB" id="A0A068UA70"/>
<dbReference type="PANTHER" id="PTHR10795">
    <property type="entry name" value="PROPROTEIN CONVERTASE SUBTILISIN/KEXIN"/>
    <property type="match status" value="1"/>
</dbReference>
<evidence type="ECO:0000256" key="3">
    <source>
        <dbReference type="ARBA" id="ARBA00022729"/>
    </source>
</evidence>
<dbReference type="InterPro" id="IPR036852">
    <property type="entry name" value="Peptidase_S8/S53_dom_sf"/>
</dbReference>
<keyword evidence="12" id="KW-1185">Reference proteome</keyword>
<dbReference type="Pfam" id="PF00082">
    <property type="entry name" value="Peptidase_S8"/>
    <property type="match status" value="1"/>
</dbReference>
<dbReference type="CDD" id="cd04852">
    <property type="entry name" value="Peptidases_S8_3"/>
    <property type="match status" value="1"/>
</dbReference>
<dbReference type="InterPro" id="IPR041469">
    <property type="entry name" value="Subtilisin-like_FN3"/>
</dbReference>
<evidence type="ECO:0000256" key="6">
    <source>
        <dbReference type="PIRSR" id="PIRSR615500-1"/>
    </source>
</evidence>
<dbReference type="GO" id="GO:0006508">
    <property type="term" value="P:proteolysis"/>
    <property type="evidence" value="ECO:0007669"/>
    <property type="project" value="UniProtKB-KW"/>
</dbReference>
<dbReference type="InterPro" id="IPR045051">
    <property type="entry name" value="SBT"/>
</dbReference>
<accession>A0A068UA70</accession>
<dbReference type="PROSITE" id="PS00138">
    <property type="entry name" value="SUBTILASE_SER"/>
    <property type="match status" value="1"/>
</dbReference>
<evidence type="ECO:0000259" key="10">
    <source>
        <dbReference type="Pfam" id="PF17766"/>
    </source>
</evidence>
<evidence type="ECO:0000256" key="5">
    <source>
        <dbReference type="ARBA" id="ARBA00022825"/>
    </source>
</evidence>
<dbReference type="SUPFAM" id="SSF52743">
    <property type="entry name" value="Subtilisin-like"/>
    <property type="match status" value="1"/>
</dbReference>
<dbReference type="Proteomes" id="UP000295252">
    <property type="component" value="Chromosome III"/>
</dbReference>
<dbReference type="PROSITE" id="PS51892">
    <property type="entry name" value="SUBTILASE"/>
    <property type="match status" value="1"/>
</dbReference>
<dbReference type="Gene3D" id="3.40.50.200">
    <property type="entry name" value="Peptidase S8/S53 domain"/>
    <property type="match status" value="2"/>
</dbReference>
<reference evidence="12" key="1">
    <citation type="journal article" date="2014" name="Science">
        <title>The coffee genome provides insight into the convergent evolution of caffeine biosynthesis.</title>
        <authorList>
            <person name="Denoeud F."/>
            <person name="Carretero-Paulet L."/>
            <person name="Dereeper A."/>
            <person name="Droc G."/>
            <person name="Guyot R."/>
            <person name="Pietrella M."/>
            <person name="Zheng C."/>
            <person name="Alberti A."/>
            <person name="Anthony F."/>
            <person name="Aprea G."/>
            <person name="Aury J.M."/>
            <person name="Bento P."/>
            <person name="Bernard M."/>
            <person name="Bocs S."/>
            <person name="Campa C."/>
            <person name="Cenci A."/>
            <person name="Combes M.C."/>
            <person name="Crouzillat D."/>
            <person name="Da Silva C."/>
            <person name="Daddiego L."/>
            <person name="De Bellis F."/>
            <person name="Dussert S."/>
            <person name="Garsmeur O."/>
            <person name="Gayraud T."/>
            <person name="Guignon V."/>
            <person name="Jahn K."/>
            <person name="Jamilloux V."/>
            <person name="Joet T."/>
            <person name="Labadie K."/>
            <person name="Lan T."/>
            <person name="Leclercq J."/>
            <person name="Lepelley M."/>
            <person name="Leroy T."/>
            <person name="Li L.T."/>
            <person name="Librado P."/>
            <person name="Lopez L."/>
            <person name="Munoz A."/>
            <person name="Noel B."/>
            <person name="Pallavicini A."/>
            <person name="Perrotta G."/>
            <person name="Poncet V."/>
            <person name="Pot D."/>
            <person name="Priyono X."/>
            <person name="Rigoreau M."/>
            <person name="Rouard M."/>
            <person name="Rozas J."/>
            <person name="Tranchant-Dubreuil C."/>
            <person name="VanBuren R."/>
            <person name="Zhang Q."/>
            <person name="Andrade A.C."/>
            <person name="Argout X."/>
            <person name="Bertrand B."/>
            <person name="de Kochko A."/>
            <person name="Graziosi G."/>
            <person name="Henry R.J."/>
            <person name="Jayarama X."/>
            <person name="Ming R."/>
            <person name="Nagai C."/>
            <person name="Rounsley S."/>
            <person name="Sankoff D."/>
            <person name="Giuliano G."/>
            <person name="Albert V.A."/>
            <person name="Wincker P."/>
            <person name="Lashermes P."/>
        </authorList>
    </citation>
    <scope>NUCLEOTIDE SEQUENCE [LARGE SCALE GENOMIC DNA]</scope>
    <source>
        <strain evidence="12">cv. DH200-94</strain>
    </source>
</reference>
<protein>
    <recommendedName>
        <fullName evidence="13">Peptidase S8/S53 domain-containing protein</fullName>
    </recommendedName>
</protein>
<dbReference type="OMA" id="KMATHND"/>
<keyword evidence="3" id="KW-0732">Signal</keyword>
<dbReference type="InterPro" id="IPR010259">
    <property type="entry name" value="S8pro/Inhibitor_I9"/>
</dbReference>
<evidence type="ECO:0000259" key="8">
    <source>
        <dbReference type="Pfam" id="PF00082"/>
    </source>
</evidence>
<dbReference type="GO" id="GO:0004252">
    <property type="term" value="F:serine-type endopeptidase activity"/>
    <property type="evidence" value="ECO:0007669"/>
    <property type="project" value="UniProtKB-UniRule"/>
</dbReference>
<feature type="active site" description="Charge relay system" evidence="6 7">
    <location>
        <position position="160"/>
    </location>
</feature>
<keyword evidence="5 7" id="KW-0720">Serine protease</keyword>
<dbReference type="InParanoid" id="A0A068UA70"/>
<evidence type="ECO:0000313" key="12">
    <source>
        <dbReference type="Proteomes" id="UP000295252"/>
    </source>
</evidence>
<dbReference type="Gene3D" id="2.60.40.2310">
    <property type="match status" value="1"/>
</dbReference>
<comment type="similarity">
    <text evidence="1 7">Belongs to the peptidase S8 family.</text>
</comment>
<gene>
    <name evidence="11" type="ORF">GSCOC_T00020511001</name>
</gene>
<feature type="domain" description="Peptidase S8/S53" evidence="8">
    <location>
        <begin position="96"/>
        <end position="432"/>
    </location>
</feature>
<proteinExistence type="inferred from homology"/>
<dbReference type="PRINTS" id="PR00723">
    <property type="entry name" value="SUBTILISIN"/>
</dbReference>
<dbReference type="InterPro" id="IPR023828">
    <property type="entry name" value="Peptidase_S8_Ser-AS"/>
</dbReference>
<keyword evidence="2 7" id="KW-0645">Protease</keyword>
<evidence type="ECO:0000256" key="1">
    <source>
        <dbReference type="ARBA" id="ARBA00011073"/>
    </source>
</evidence>
<feature type="domain" description="Subtilisin-like protease fibronectin type-III" evidence="10">
    <location>
        <begin position="487"/>
        <end position="582"/>
    </location>
</feature>
<feature type="active site" description="Charge relay system" evidence="6 7">
    <location>
        <position position="379"/>
    </location>
</feature>
<name>A0A068UA70_COFCA</name>
<dbReference type="InterPro" id="IPR015500">
    <property type="entry name" value="Peptidase_S8_subtilisin-rel"/>
</dbReference>
<evidence type="ECO:0000313" key="11">
    <source>
        <dbReference type="EMBL" id="CDP05455.1"/>
    </source>
</evidence>
<dbReference type="STRING" id="49390.A0A068UA70"/>
<evidence type="ECO:0000256" key="4">
    <source>
        <dbReference type="ARBA" id="ARBA00022801"/>
    </source>
</evidence>
<evidence type="ECO:0000256" key="2">
    <source>
        <dbReference type="ARBA" id="ARBA00022670"/>
    </source>
</evidence>
<dbReference type="Pfam" id="PF05922">
    <property type="entry name" value="Inhibitor_I9"/>
    <property type="match status" value="1"/>
</dbReference>
<feature type="domain" description="Inhibitor I9" evidence="9">
    <location>
        <begin position="11"/>
        <end position="73"/>
    </location>
</feature>
<dbReference type="EMBL" id="HG739100">
    <property type="protein sequence ID" value="CDP05455.1"/>
    <property type="molecule type" value="Genomic_DNA"/>
</dbReference>
<evidence type="ECO:0000259" key="9">
    <source>
        <dbReference type="Pfam" id="PF05922"/>
    </source>
</evidence>
<evidence type="ECO:0000256" key="7">
    <source>
        <dbReference type="PROSITE-ProRule" id="PRU01240"/>
    </source>
</evidence>
<evidence type="ECO:0008006" key="13">
    <source>
        <dbReference type="Google" id="ProtNLM"/>
    </source>
</evidence>
<organism evidence="11 12">
    <name type="scientific">Coffea canephora</name>
    <name type="common">Robusta coffee</name>
    <dbReference type="NCBI Taxonomy" id="49390"/>
    <lineage>
        <taxon>Eukaryota</taxon>
        <taxon>Viridiplantae</taxon>
        <taxon>Streptophyta</taxon>
        <taxon>Embryophyta</taxon>
        <taxon>Tracheophyta</taxon>
        <taxon>Spermatophyta</taxon>
        <taxon>Magnoliopsida</taxon>
        <taxon>eudicotyledons</taxon>
        <taxon>Gunneridae</taxon>
        <taxon>Pentapetalae</taxon>
        <taxon>asterids</taxon>
        <taxon>lamiids</taxon>
        <taxon>Gentianales</taxon>
        <taxon>Rubiaceae</taxon>
        <taxon>Ixoroideae</taxon>
        <taxon>Gardenieae complex</taxon>
        <taxon>Bertiereae - Coffeeae clade</taxon>
        <taxon>Coffeeae</taxon>
        <taxon>Coffea</taxon>
    </lineage>
</organism>
<dbReference type="OrthoDB" id="4803627at2759"/>
<sequence>MGSLPTGNYSPRRHHIRILQEAMNSSNPREHLIRSYKRSFNGFVANLAHKEQQKMATHNDVVWVISSTTLKLQTTASWDFMGFPHNAHRNLSVEGDIIIGVIDTGIWPESKSFDDYGFGAISKKWKGGCYAGRKNFTCTKKLIGARNYGSIHSPWDLDGHGTHTASIAAGNIVQNVSFYGIAQGIARGGVPSARIAVYNVCGDSDCKSEDMLASFDDAIADGVDIITISLGPIKPTPLGKDPVAIGSSHASEKGILTYSSWLPFHGKQKGHVYGKTASHHYCDEEQARSCAYQCLDPKLVRGKIVVCNNDNGVIFATEAEALGSINLDDEAEERYSKVSILDIASGVDIIAAFSPEGSPSDHKKMDKRHVGYSILSGTSMSCPHATGAAAYVKSINPKWSSSAIKSALMITAWQMNSTNTVWGDAEFSYGAGPVDPIKATNPGLVYETLKEDYIKFFCGLNYDSPAIRKIFGDKITCSGLLPSKSKDLNYPTMAAKVGKGKPFSVEFQRTVTNVGLSNSTYKAKITKTSQCDIKMEPSSLIFNALNERQSFNATIAADGIETMVSASLEWFDGVHNVRSPIMLYATNETSVESIMY</sequence>
<dbReference type="InterPro" id="IPR000209">
    <property type="entry name" value="Peptidase_S8/S53_dom"/>
</dbReference>
<dbReference type="Gene3D" id="3.30.70.80">
    <property type="entry name" value="Peptidase S8 propeptide/proteinase inhibitor I9"/>
    <property type="match status" value="1"/>
</dbReference>
<dbReference type="Pfam" id="PF17766">
    <property type="entry name" value="fn3_6"/>
    <property type="match status" value="1"/>
</dbReference>
<feature type="active site" description="Charge relay system" evidence="6 7">
    <location>
        <position position="103"/>
    </location>
</feature>
<dbReference type="PhylomeDB" id="A0A068UA70"/>
<dbReference type="InterPro" id="IPR037045">
    <property type="entry name" value="S8pro/Inhibitor_I9_sf"/>
</dbReference>
<dbReference type="Gramene" id="CDP05455">
    <property type="protein sequence ID" value="CDP05455"/>
    <property type="gene ID" value="GSCOC_T00020511001"/>
</dbReference>